<name>A0ABR4FCK9_9PEZI</name>
<gene>
    <name evidence="3" type="ORF">FJTKL_09404</name>
</gene>
<evidence type="ECO:0000256" key="1">
    <source>
        <dbReference type="SAM" id="MobiDB-lite"/>
    </source>
</evidence>
<reference evidence="3 4" key="1">
    <citation type="submission" date="2024-03" db="EMBL/GenBank/DDBJ databases">
        <title>A high-quality draft genome sequence of Diaporthe vaccinii, a causative agent of upright dieback and viscid rot disease in cranberry plants.</title>
        <authorList>
            <person name="Sarrasin M."/>
            <person name="Lang B.F."/>
            <person name="Burger G."/>
        </authorList>
    </citation>
    <scope>NUCLEOTIDE SEQUENCE [LARGE SCALE GENOMIC DNA]</scope>
    <source>
        <strain evidence="3 4">IS7</strain>
    </source>
</reference>
<keyword evidence="2" id="KW-1133">Transmembrane helix</keyword>
<evidence type="ECO:0000313" key="3">
    <source>
        <dbReference type="EMBL" id="KAL2292432.1"/>
    </source>
</evidence>
<comment type="caution">
    <text evidence="3">The sequence shown here is derived from an EMBL/GenBank/DDBJ whole genome shotgun (WGS) entry which is preliminary data.</text>
</comment>
<protein>
    <submittedName>
        <fullName evidence="3">Uncharacterized protein</fullName>
    </submittedName>
</protein>
<feature type="compositionally biased region" description="Basic and acidic residues" evidence="1">
    <location>
        <begin position="52"/>
        <end position="62"/>
    </location>
</feature>
<evidence type="ECO:0000313" key="4">
    <source>
        <dbReference type="Proteomes" id="UP001600888"/>
    </source>
</evidence>
<feature type="compositionally biased region" description="Basic and acidic residues" evidence="1">
    <location>
        <begin position="71"/>
        <end position="83"/>
    </location>
</feature>
<dbReference type="EMBL" id="JBAWTH010000003">
    <property type="protein sequence ID" value="KAL2292432.1"/>
    <property type="molecule type" value="Genomic_DNA"/>
</dbReference>
<feature type="transmembrane region" description="Helical" evidence="2">
    <location>
        <begin position="143"/>
        <end position="163"/>
    </location>
</feature>
<evidence type="ECO:0000256" key="2">
    <source>
        <dbReference type="SAM" id="Phobius"/>
    </source>
</evidence>
<feature type="compositionally biased region" description="Low complexity" evidence="1">
    <location>
        <begin position="8"/>
        <end position="23"/>
    </location>
</feature>
<accession>A0ABR4FCK9</accession>
<sequence length="525" mass="56315">MSSPIDCSSTGASSGASSPASDGLDARQSAASPAAHENHGHDGQEIDGLESVSHESDSRLQIDTENSDSGSHAHEEDNRREHDNEEMDDEDIGNEDPENNLIDDRELDTVDVDSGDTEDGDMRYEEAEPVLLPRDHRSRRGPLLRFLALISSLFVLAAAIYSARDPLTAHLPELPQMPAWLANLELPLVHFDGAASVQKIVEAYEPFIGDDAGLLAARSWPCGGAPAAMRHAIPGADFESLGGTLAFFDGLSRNITEFCAMVGLTYSAPAGDTRRSHEQEIDGLCRPLVTLGRSASAAYIEVAYGLAGPHQGIRWLEQVRTEVLDLAHAAFGPAGEDGPANTIADHAGHLIANASTSDRLRRHIGPQGSWQATNSRIRGALVGLHRSCIAVERAWVALAPVGRSFVAGTRASASHDNAPTSFHAQVAGDWLLLESAMAVVRDLALAAEDGIKALALAQFWLQELHDKLGCVKRVCWMASQAADGREVRVRLTLADPFVLRDMLVRTAEWLAVQMADPQGVTPGDN</sequence>
<keyword evidence="2" id="KW-0472">Membrane</keyword>
<keyword evidence="2" id="KW-0812">Transmembrane</keyword>
<dbReference type="Proteomes" id="UP001600888">
    <property type="component" value="Unassembled WGS sequence"/>
</dbReference>
<proteinExistence type="predicted"/>
<feature type="compositionally biased region" description="Acidic residues" evidence="1">
    <location>
        <begin position="84"/>
        <end position="98"/>
    </location>
</feature>
<keyword evidence="4" id="KW-1185">Reference proteome</keyword>
<feature type="region of interest" description="Disordered" evidence="1">
    <location>
        <begin position="1"/>
        <end position="121"/>
    </location>
</feature>
<feature type="compositionally biased region" description="Acidic residues" evidence="1">
    <location>
        <begin position="109"/>
        <end position="119"/>
    </location>
</feature>
<organism evidence="3 4">
    <name type="scientific">Diaporthe vaccinii</name>
    <dbReference type="NCBI Taxonomy" id="105482"/>
    <lineage>
        <taxon>Eukaryota</taxon>
        <taxon>Fungi</taxon>
        <taxon>Dikarya</taxon>
        <taxon>Ascomycota</taxon>
        <taxon>Pezizomycotina</taxon>
        <taxon>Sordariomycetes</taxon>
        <taxon>Sordariomycetidae</taxon>
        <taxon>Diaporthales</taxon>
        <taxon>Diaporthaceae</taxon>
        <taxon>Diaporthe</taxon>
        <taxon>Diaporthe eres species complex</taxon>
    </lineage>
</organism>